<dbReference type="AlphaFoldDB" id="A0A9X1AJN8"/>
<comment type="caution">
    <text evidence="1">The sequence shown here is derived from an EMBL/GenBank/DDBJ whole genome shotgun (WGS) entry which is preliminary data.</text>
</comment>
<sequence>MLHRISRSLAPRAGASLTLSALCLYGILGISGPILAAETRPVPPAPAPPTVTYARLADLVLSSPAIARAKVTSAVALKPEQAPGLNPGQARFYVEAETGGLIRGDSVIARKIAFVMDGSAAKAKKPGLKGRTMLLFGRVGSPVNFLQLTSSTALIDWSPANEALVRKVLADALAPDLPPAIKRISSAFHVPGSIVGESETQIFLETTSGAPISLSIIRRPDEQPHFSASLGEIVDDAATLPPPGTMLWYRLACGLPETLPDRALRSLDPADAQAAASDYAAFRQALAPCDKAATPVI</sequence>
<reference evidence="1" key="1">
    <citation type="submission" date="2021-05" db="EMBL/GenBank/DDBJ databases">
        <title>Genome of Sphingobium sp. strain.</title>
        <authorList>
            <person name="Fan R."/>
        </authorList>
    </citation>
    <scope>NUCLEOTIDE SEQUENCE</scope>
    <source>
        <strain evidence="1">H33</strain>
    </source>
</reference>
<accession>A0A9X1AJN8</accession>
<protein>
    <submittedName>
        <fullName evidence="1">Uncharacterized protein</fullName>
    </submittedName>
</protein>
<evidence type="ECO:0000313" key="2">
    <source>
        <dbReference type="Proteomes" id="UP001138757"/>
    </source>
</evidence>
<name>A0A9X1AJN8_9SPHN</name>
<dbReference type="EMBL" id="JAHGAW010000001">
    <property type="protein sequence ID" value="MBT2185423.1"/>
    <property type="molecule type" value="Genomic_DNA"/>
</dbReference>
<gene>
    <name evidence="1" type="ORF">KK488_00490</name>
</gene>
<proteinExistence type="predicted"/>
<organism evidence="1 2">
    <name type="scientific">Sphingobium nicotianae</name>
    <dbReference type="NCBI Taxonomy" id="2782607"/>
    <lineage>
        <taxon>Bacteria</taxon>
        <taxon>Pseudomonadati</taxon>
        <taxon>Pseudomonadota</taxon>
        <taxon>Alphaproteobacteria</taxon>
        <taxon>Sphingomonadales</taxon>
        <taxon>Sphingomonadaceae</taxon>
        <taxon>Sphingobium</taxon>
    </lineage>
</organism>
<keyword evidence="2" id="KW-1185">Reference proteome</keyword>
<evidence type="ECO:0000313" key="1">
    <source>
        <dbReference type="EMBL" id="MBT2185423.1"/>
    </source>
</evidence>
<dbReference type="Proteomes" id="UP001138757">
    <property type="component" value="Unassembled WGS sequence"/>
</dbReference>
<dbReference type="RefSeq" id="WP_214621181.1">
    <property type="nucleotide sequence ID" value="NZ_JAHGAW010000001.1"/>
</dbReference>